<keyword evidence="3 5" id="KW-1015">Disulfide bond</keyword>
<dbReference type="InterPro" id="IPR001190">
    <property type="entry name" value="SRCR"/>
</dbReference>
<gene>
    <name evidence="9" type="ORF">WMY93_002658</name>
</gene>
<evidence type="ECO:0000259" key="8">
    <source>
        <dbReference type="PROSITE" id="PS50835"/>
    </source>
</evidence>
<proteinExistence type="predicted"/>
<dbReference type="InterPro" id="IPR036179">
    <property type="entry name" value="Ig-like_dom_sf"/>
</dbReference>
<evidence type="ECO:0000256" key="4">
    <source>
        <dbReference type="ARBA" id="ARBA00023180"/>
    </source>
</evidence>
<protein>
    <recommendedName>
        <fullName evidence="11">Deleted in malignant brain tumors 1 protein-like</fullName>
    </recommendedName>
</protein>
<feature type="disulfide bond" evidence="5">
    <location>
        <begin position="50"/>
        <end position="114"/>
    </location>
</feature>
<evidence type="ECO:0000256" key="2">
    <source>
        <dbReference type="ARBA" id="ARBA00022737"/>
    </source>
</evidence>
<dbReference type="InterPro" id="IPR007110">
    <property type="entry name" value="Ig-like_dom"/>
</dbReference>
<reference evidence="10" key="1">
    <citation type="submission" date="2024-04" db="EMBL/GenBank/DDBJ databases">
        <title>Salinicola lusitanus LLJ914,a marine bacterium isolated from the Okinawa Trough.</title>
        <authorList>
            <person name="Li J."/>
        </authorList>
    </citation>
    <scope>NUCLEOTIDE SEQUENCE [LARGE SCALE GENOMIC DNA]</scope>
</reference>
<dbReference type="SUPFAM" id="SSF56487">
    <property type="entry name" value="SRCR-like"/>
    <property type="match status" value="1"/>
</dbReference>
<dbReference type="Gene3D" id="2.60.40.10">
    <property type="entry name" value="Immunoglobulins"/>
    <property type="match status" value="2"/>
</dbReference>
<dbReference type="InterPro" id="IPR003599">
    <property type="entry name" value="Ig_sub"/>
</dbReference>
<name>A0AAW0PXR9_9GOBI</name>
<dbReference type="Gene3D" id="3.10.250.10">
    <property type="entry name" value="SRCR-like domain"/>
    <property type="match status" value="1"/>
</dbReference>
<dbReference type="SMART" id="SM00409">
    <property type="entry name" value="IG"/>
    <property type="match status" value="2"/>
</dbReference>
<dbReference type="GO" id="GO:0004252">
    <property type="term" value="F:serine-type endopeptidase activity"/>
    <property type="evidence" value="ECO:0007669"/>
    <property type="project" value="TreeGrafter"/>
</dbReference>
<keyword evidence="1 6" id="KW-0732">Signal</keyword>
<feature type="disulfide bond" evidence="5">
    <location>
        <begin position="94"/>
        <end position="104"/>
    </location>
</feature>
<evidence type="ECO:0000313" key="10">
    <source>
        <dbReference type="Proteomes" id="UP001460270"/>
    </source>
</evidence>
<feature type="domain" description="SRCR" evidence="7">
    <location>
        <begin position="24"/>
        <end position="125"/>
    </location>
</feature>
<dbReference type="Pfam" id="PF00530">
    <property type="entry name" value="SRCR"/>
    <property type="match status" value="1"/>
</dbReference>
<dbReference type="InterPro" id="IPR036772">
    <property type="entry name" value="SRCR-like_dom_sf"/>
</dbReference>
<dbReference type="PROSITE" id="PS00420">
    <property type="entry name" value="SRCR_1"/>
    <property type="match status" value="1"/>
</dbReference>
<feature type="chain" id="PRO_5043754632" description="Deleted in malignant brain tumors 1 protein-like" evidence="6">
    <location>
        <begin position="19"/>
        <end position="352"/>
    </location>
</feature>
<keyword evidence="4" id="KW-0325">Glycoprotein</keyword>
<keyword evidence="2" id="KW-0677">Repeat</keyword>
<dbReference type="AlphaFoldDB" id="A0AAW0PXR9"/>
<evidence type="ECO:0000256" key="3">
    <source>
        <dbReference type="ARBA" id="ARBA00023157"/>
    </source>
</evidence>
<dbReference type="PROSITE" id="PS50835">
    <property type="entry name" value="IG_LIKE"/>
    <property type="match status" value="1"/>
</dbReference>
<feature type="domain" description="Ig-like" evidence="8">
    <location>
        <begin position="226"/>
        <end position="319"/>
    </location>
</feature>
<keyword evidence="10" id="KW-1185">Reference proteome</keyword>
<evidence type="ECO:0000259" key="7">
    <source>
        <dbReference type="PROSITE" id="PS50287"/>
    </source>
</evidence>
<dbReference type="GO" id="GO:0031638">
    <property type="term" value="P:zymogen activation"/>
    <property type="evidence" value="ECO:0007669"/>
    <property type="project" value="TreeGrafter"/>
</dbReference>
<sequence>MVVIVVFLLVCLLRKRHSRPDDQIRLAGSGSSGCSGRVEVYHKSSWGTVCDDEWDMSDAQVVCRQMGCGPALGATGGAGFGEGSGKIWLDDVKCSGNESFLTQCGHRGFGTNNCGHGEDAGVICSVILPKPSFSVTPAFKVMWGQNVRFTCSINTEHSEGTFFLKFSTQNIQTSNSNPATFSLPLVTFDIEGPYYCLYEKVLSGQTFTSPQSDSLKLLVNVVLPVPSLCVSSPADAKCSSDTVYVTRGDSFVVRCSVPSDVPEGLFLLWFSGSNSLVSDPSVNHSASFSFPLSQSQHQGQYSCVYQVTGAGRTYTSNTTLDLIIKCECDDDDETMMMDDDDVMMTKRRPMLT</sequence>
<dbReference type="PANTHER" id="PTHR48071:SF27">
    <property type="entry name" value="SCAVENGER RECEPTOR CYSTEINE-RICH TYPE 1 PROTEIN M130-LIKE"/>
    <property type="match status" value="1"/>
</dbReference>
<dbReference type="InterPro" id="IPR013783">
    <property type="entry name" value="Ig-like_fold"/>
</dbReference>
<dbReference type="Proteomes" id="UP001460270">
    <property type="component" value="Unassembled WGS sequence"/>
</dbReference>
<dbReference type="PROSITE" id="PS50287">
    <property type="entry name" value="SRCR_2"/>
    <property type="match status" value="1"/>
</dbReference>
<dbReference type="SUPFAM" id="SSF48726">
    <property type="entry name" value="Immunoglobulin"/>
    <property type="match status" value="2"/>
</dbReference>
<comment type="caution">
    <text evidence="9">The sequence shown here is derived from an EMBL/GenBank/DDBJ whole genome shotgun (WGS) entry which is preliminary data.</text>
</comment>
<evidence type="ECO:0008006" key="11">
    <source>
        <dbReference type="Google" id="ProtNLM"/>
    </source>
</evidence>
<feature type="signal peptide" evidence="6">
    <location>
        <begin position="1"/>
        <end position="18"/>
    </location>
</feature>
<accession>A0AAW0PXR9</accession>
<dbReference type="SMART" id="SM00202">
    <property type="entry name" value="SR"/>
    <property type="match status" value="1"/>
</dbReference>
<dbReference type="PRINTS" id="PR00258">
    <property type="entry name" value="SPERACTRCPTR"/>
</dbReference>
<dbReference type="GO" id="GO:0005886">
    <property type="term" value="C:plasma membrane"/>
    <property type="evidence" value="ECO:0007669"/>
    <property type="project" value="TreeGrafter"/>
</dbReference>
<evidence type="ECO:0000256" key="6">
    <source>
        <dbReference type="SAM" id="SignalP"/>
    </source>
</evidence>
<organism evidence="9 10">
    <name type="scientific">Mugilogobius chulae</name>
    <name type="common">yellowstripe goby</name>
    <dbReference type="NCBI Taxonomy" id="88201"/>
    <lineage>
        <taxon>Eukaryota</taxon>
        <taxon>Metazoa</taxon>
        <taxon>Chordata</taxon>
        <taxon>Craniata</taxon>
        <taxon>Vertebrata</taxon>
        <taxon>Euteleostomi</taxon>
        <taxon>Actinopterygii</taxon>
        <taxon>Neopterygii</taxon>
        <taxon>Teleostei</taxon>
        <taxon>Neoteleostei</taxon>
        <taxon>Acanthomorphata</taxon>
        <taxon>Gobiaria</taxon>
        <taxon>Gobiiformes</taxon>
        <taxon>Gobioidei</taxon>
        <taxon>Gobiidae</taxon>
        <taxon>Gobionellinae</taxon>
        <taxon>Mugilogobius</taxon>
    </lineage>
</organism>
<evidence type="ECO:0000256" key="1">
    <source>
        <dbReference type="ARBA" id="ARBA00022729"/>
    </source>
</evidence>
<dbReference type="FunFam" id="3.10.250.10:FF:000006">
    <property type="entry name" value="neurotrypsin isoform X2"/>
    <property type="match status" value="1"/>
</dbReference>
<feature type="disulfide bond" evidence="5">
    <location>
        <begin position="63"/>
        <end position="124"/>
    </location>
</feature>
<dbReference type="PANTHER" id="PTHR48071">
    <property type="entry name" value="SRCR DOMAIN-CONTAINING PROTEIN"/>
    <property type="match status" value="1"/>
</dbReference>
<dbReference type="EMBL" id="JBBPFD010000002">
    <property type="protein sequence ID" value="KAK7939332.1"/>
    <property type="molecule type" value="Genomic_DNA"/>
</dbReference>
<evidence type="ECO:0000256" key="5">
    <source>
        <dbReference type="PROSITE-ProRule" id="PRU00196"/>
    </source>
</evidence>
<evidence type="ECO:0000313" key="9">
    <source>
        <dbReference type="EMBL" id="KAK7939332.1"/>
    </source>
</evidence>